<dbReference type="EMBL" id="CAJOBC010090815">
    <property type="protein sequence ID" value="CAF4394785.1"/>
    <property type="molecule type" value="Genomic_DNA"/>
</dbReference>
<evidence type="ECO:0000313" key="14">
    <source>
        <dbReference type="Proteomes" id="UP000663829"/>
    </source>
</evidence>
<evidence type="ECO:0000259" key="9">
    <source>
        <dbReference type="PROSITE" id="PS50262"/>
    </source>
</evidence>
<evidence type="ECO:0000256" key="7">
    <source>
        <dbReference type="ARBA" id="ARBA00023224"/>
    </source>
</evidence>
<keyword evidence="7" id="KW-0807">Transducer</keyword>
<keyword evidence="2 8" id="KW-0812">Transmembrane</keyword>
<dbReference type="Gene3D" id="1.20.1070.10">
    <property type="entry name" value="Rhodopsin 7-helix transmembrane proteins"/>
    <property type="match status" value="1"/>
</dbReference>
<comment type="caution">
    <text evidence="11">The sequence shown here is derived from an EMBL/GenBank/DDBJ whole genome shotgun (WGS) entry which is preliminary data.</text>
</comment>
<dbReference type="GO" id="GO:0005886">
    <property type="term" value="C:plasma membrane"/>
    <property type="evidence" value="ECO:0007669"/>
    <property type="project" value="TreeGrafter"/>
</dbReference>
<proteinExistence type="predicted"/>
<feature type="transmembrane region" description="Helical" evidence="8">
    <location>
        <begin position="220"/>
        <end position="238"/>
    </location>
</feature>
<dbReference type="EMBL" id="CAJNOQ010025213">
    <property type="protein sequence ID" value="CAF1535090.1"/>
    <property type="molecule type" value="Genomic_DNA"/>
</dbReference>
<dbReference type="Proteomes" id="UP000682733">
    <property type="component" value="Unassembled WGS sequence"/>
</dbReference>
<dbReference type="PROSITE" id="PS50262">
    <property type="entry name" value="G_PROTEIN_RECEP_F1_2"/>
    <property type="match status" value="1"/>
</dbReference>
<evidence type="ECO:0000256" key="8">
    <source>
        <dbReference type="SAM" id="Phobius"/>
    </source>
</evidence>
<keyword evidence="6" id="KW-0675">Receptor</keyword>
<evidence type="ECO:0000313" key="12">
    <source>
        <dbReference type="EMBL" id="CAF4024067.1"/>
    </source>
</evidence>
<keyword evidence="14" id="KW-1185">Reference proteome</keyword>
<evidence type="ECO:0000256" key="5">
    <source>
        <dbReference type="ARBA" id="ARBA00023136"/>
    </source>
</evidence>
<dbReference type="GO" id="GO:0004930">
    <property type="term" value="F:G protein-coupled receptor activity"/>
    <property type="evidence" value="ECO:0007669"/>
    <property type="project" value="UniProtKB-KW"/>
</dbReference>
<evidence type="ECO:0000313" key="10">
    <source>
        <dbReference type="EMBL" id="CAF1215554.1"/>
    </source>
</evidence>
<evidence type="ECO:0000256" key="1">
    <source>
        <dbReference type="ARBA" id="ARBA00004141"/>
    </source>
</evidence>
<keyword evidence="5 8" id="KW-0472">Membrane</keyword>
<evidence type="ECO:0000313" key="11">
    <source>
        <dbReference type="EMBL" id="CAF1535090.1"/>
    </source>
</evidence>
<gene>
    <name evidence="11" type="ORF">GPM918_LOCUS38285</name>
    <name evidence="10" type="ORF">OVA965_LOCUS24662</name>
    <name evidence="13" type="ORF">SRO942_LOCUS39099</name>
    <name evidence="12" type="ORF">TMI583_LOCUS25382</name>
</gene>
<dbReference type="InterPro" id="IPR017452">
    <property type="entry name" value="GPCR_Rhodpsn_7TM"/>
</dbReference>
<dbReference type="EMBL" id="CAJNOK010014965">
    <property type="protein sequence ID" value="CAF1215554.1"/>
    <property type="molecule type" value="Genomic_DNA"/>
</dbReference>
<feature type="transmembrane region" description="Helical" evidence="8">
    <location>
        <begin position="94"/>
        <end position="112"/>
    </location>
</feature>
<evidence type="ECO:0000313" key="13">
    <source>
        <dbReference type="EMBL" id="CAF4394785.1"/>
    </source>
</evidence>
<sequence length="328" mass="37667">MSTAAATINTVTRWLTYLLAIPMITLGIIGAILTIIVFTRQQSFRRNTTITYLLAGAIMTAIHLPFIYLQNILVDGFHLGVFNTNDIACRERNYLFYVTTVAAVSYPCWAAFDQYAGTCREAAFRHRWSSMRVVRLAIVSTVIFWAIVYFPMIFVSSSVNGVCILIDGPFAIFYNYVLAPIVFIVGPITLITVFTWGTLRNLHTTTLVKHNHRLAKQVRRMLIPQLFILALFGIPFGIDNMYQNITRKVQKDAIRLAIEHLFDQITRLFYHIIFVSTFYIYLYMSSVVRKVLRRLITKHFKNNVIIPTNISSDRPITLQTLKSINFSQ</sequence>
<feature type="transmembrane region" description="Helical" evidence="8">
    <location>
        <begin position="14"/>
        <end position="38"/>
    </location>
</feature>
<dbReference type="EMBL" id="CAJOBA010036501">
    <property type="protein sequence ID" value="CAF4024067.1"/>
    <property type="molecule type" value="Genomic_DNA"/>
</dbReference>
<dbReference type="Proteomes" id="UP000677228">
    <property type="component" value="Unassembled WGS sequence"/>
</dbReference>
<reference evidence="11" key="1">
    <citation type="submission" date="2021-02" db="EMBL/GenBank/DDBJ databases">
        <authorList>
            <person name="Nowell W R."/>
        </authorList>
    </citation>
    <scope>NUCLEOTIDE SEQUENCE</scope>
</reference>
<feature type="transmembrane region" description="Helical" evidence="8">
    <location>
        <begin position="173"/>
        <end position="199"/>
    </location>
</feature>
<dbReference type="SUPFAM" id="SSF81321">
    <property type="entry name" value="Family A G protein-coupled receptor-like"/>
    <property type="match status" value="1"/>
</dbReference>
<name>A0A815W1E0_9BILA</name>
<evidence type="ECO:0000256" key="2">
    <source>
        <dbReference type="ARBA" id="ARBA00022692"/>
    </source>
</evidence>
<feature type="transmembrane region" description="Helical" evidence="8">
    <location>
        <begin position="268"/>
        <end position="288"/>
    </location>
</feature>
<feature type="domain" description="G-protein coupled receptors family 1 profile" evidence="9">
    <location>
        <begin position="30"/>
        <end position="281"/>
    </location>
</feature>
<dbReference type="OrthoDB" id="10029044at2759"/>
<keyword evidence="4" id="KW-0297">G-protein coupled receptor</keyword>
<feature type="transmembrane region" description="Helical" evidence="8">
    <location>
        <begin position="133"/>
        <end position="153"/>
    </location>
</feature>
<keyword evidence="3 8" id="KW-1133">Transmembrane helix</keyword>
<dbReference type="PANTHER" id="PTHR24243:SF230">
    <property type="entry name" value="G-PROTEIN COUPLED RECEPTORS FAMILY 1 PROFILE DOMAIN-CONTAINING PROTEIN"/>
    <property type="match status" value="1"/>
</dbReference>
<evidence type="ECO:0000256" key="6">
    <source>
        <dbReference type="ARBA" id="ARBA00023170"/>
    </source>
</evidence>
<feature type="transmembrane region" description="Helical" evidence="8">
    <location>
        <begin position="50"/>
        <end position="74"/>
    </location>
</feature>
<dbReference type="PANTHER" id="PTHR24243">
    <property type="entry name" value="G-PROTEIN COUPLED RECEPTOR"/>
    <property type="match status" value="1"/>
</dbReference>
<evidence type="ECO:0000256" key="4">
    <source>
        <dbReference type="ARBA" id="ARBA00023040"/>
    </source>
</evidence>
<accession>A0A815W1E0</accession>
<organism evidence="11 14">
    <name type="scientific">Didymodactylos carnosus</name>
    <dbReference type="NCBI Taxonomy" id="1234261"/>
    <lineage>
        <taxon>Eukaryota</taxon>
        <taxon>Metazoa</taxon>
        <taxon>Spiralia</taxon>
        <taxon>Gnathifera</taxon>
        <taxon>Rotifera</taxon>
        <taxon>Eurotatoria</taxon>
        <taxon>Bdelloidea</taxon>
        <taxon>Philodinida</taxon>
        <taxon>Philodinidae</taxon>
        <taxon>Didymodactylos</taxon>
    </lineage>
</organism>
<dbReference type="Proteomes" id="UP000681722">
    <property type="component" value="Unassembled WGS sequence"/>
</dbReference>
<protein>
    <recommendedName>
        <fullName evidence="9">G-protein coupled receptors family 1 profile domain-containing protein</fullName>
    </recommendedName>
</protein>
<comment type="subcellular location">
    <subcellularLocation>
        <location evidence="1">Membrane</location>
        <topology evidence="1">Multi-pass membrane protein</topology>
    </subcellularLocation>
</comment>
<evidence type="ECO:0000256" key="3">
    <source>
        <dbReference type="ARBA" id="ARBA00022989"/>
    </source>
</evidence>
<dbReference type="Proteomes" id="UP000663829">
    <property type="component" value="Unassembled WGS sequence"/>
</dbReference>
<dbReference type="AlphaFoldDB" id="A0A815W1E0"/>